<evidence type="ECO:0000313" key="3">
    <source>
        <dbReference type="EMBL" id="KAF7506832.1"/>
    </source>
</evidence>
<name>A0A8H7E2C5_9EURO</name>
<dbReference type="AlphaFoldDB" id="A0A8H7E2C5"/>
<feature type="compositionally biased region" description="Polar residues" evidence="1">
    <location>
        <begin position="172"/>
        <end position="181"/>
    </location>
</feature>
<keyword evidence="2" id="KW-0472">Membrane</keyword>
<protein>
    <recommendedName>
        <fullName evidence="5">MARVEL domain-containing protein</fullName>
    </recommendedName>
</protein>
<comment type="caution">
    <text evidence="3">The sequence shown here is derived from an EMBL/GenBank/DDBJ whole genome shotgun (WGS) entry which is preliminary data.</text>
</comment>
<feature type="transmembrane region" description="Helical" evidence="2">
    <location>
        <begin position="137"/>
        <end position="158"/>
    </location>
</feature>
<feature type="transmembrane region" description="Helical" evidence="2">
    <location>
        <begin position="17"/>
        <end position="38"/>
    </location>
</feature>
<feature type="transmembrane region" description="Helical" evidence="2">
    <location>
        <begin position="77"/>
        <end position="99"/>
    </location>
</feature>
<dbReference type="OrthoDB" id="5342507at2759"/>
<keyword evidence="2" id="KW-1133">Transmembrane helix</keyword>
<feature type="compositionally biased region" description="Low complexity" evidence="1">
    <location>
        <begin position="217"/>
        <end position="244"/>
    </location>
</feature>
<evidence type="ECO:0000256" key="1">
    <source>
        <dbReference type="SAM" id="MobiDB-lite"/>
    </source>
</evidence>
<accession>A0A8H7E2C5</accession>
<keyword evidence="2" id="KW-0812">Transmembrane</keyword>
<organism evidence="3 4">
    <name type="scientific">Endocarpon pusillum</name>
    <dbReference type="NCBI Taxonomy" id="364733"/>
    <lineage>
        <taxon>Eukaryota</taxon>
        <taxon>Fungi</taxon>
        <taxon>Dikarya</taxon>
        <taxon>Ascomycota</taxon>
        <taxon>Pezizomycotina</taxon>
        <taxon>Eurotiomycetes</taxon>
        <taxon>Chaetothyriomycetidae</taxon>
        <taxon>Verrucariales</taxon>
        <taxon>Verrucariaceae</taxon>
        <taxon>Endocarpon</taxon>
    </lineage>
</organism>
<evidence type="ECO:0000256" key="2">
    <source>
        <dbReference type="SAM" id="Phobius"/>
    </source>
</evidence>
<feature type="region of interest" description="Disordered" evidence="1">
    <location>
        <begin position="167"/>
        <end position="247"/>
    </location>
</feature>
<dbReference type="EMBL" id="JAACFV010000079">
    <property type="protein sequence ID" value="KAF7506832.1"/>
    <property type="molecule type" value="Genomic_DNA"/>
</dbReference>
<gene>
    <name evidence="3" type="ORF">GJ744_011178</name>
</gene>
<dbReference type="Proteomes" id="UP000606974">
    <property type="component" value="Unassembled WGS sequence"/>
</dbReference>
<reference evidence="3" key="1">
    <citation type="submission" date="2020-02" db="EMBL/GenBank/DDBJ databases">
        <authorList>
            <person name="Palmer J.M."/>
        </authorList>
    </citation>
    <scope>NUCLEOTIDE SEQUENCE</scope>
    <source>
        <strain evidence="3">EPUS1.4</strain>
        <tissue evidence="3">Thallus</tissue>
    </source>
</reference>
<feature type="transmembrane region" description="Helical" evidence="2">
    <location>
        <begin position="50"/>
        <end position="70"/>
    </location>
</feature>
<proteinExistence type="predicted"/>
<evidence type="ECO:0008006" key="5">
    <source>
        <dbReference type="Google" id="ProtNLM"/>
    </source>
</evidence>
<keyword evidence="4" id="KW-1185">Reference proteome</keyword>
<evidence type="ECO:0000313" key="4">
    <source>
        <dbReference type="Proteomes" id="UP000606974"/>
    </source>
</evidence>
<sequence length="264" mass="27992">MAIGGALLRISQTLIRALQLCCAIVACGVFAYFLAILHRRNLPVATYVRAVTGMSGAAIIYTAFAVLLTLCFAGVAFLGYLAILLDICFIGCFAAIAYYSRGGTRGCSANVDTPLGNGPSNSGASPRLGTACRLNTAVFAVSIFAIFLFILSAILQFLMIRNHKKDKRYGPSPSNNYTSGAGRTPFWKRNRNKHATRDAELATAPGATGYGRPSHETGVTDTTMVGGVPEPKYGQPGYGQPHGQTAHAASTNYYQGQSNAATNY</sequence>